<evidence type="ECO:0000256" key="1">
    <source>
        <dbReference type="ARBA" id="ARBA00002190"/>
    </source>
</evidence>
<protein>
    <recommendedName>
        <fullName evidence="6">Mutator family transposase</fullName>
    </recommendedName>
</protein>
<dbReference type="PANTHER" id="PTHR33217:SF8">
    <property type="entry name" value="MUTATOR FAMILY TRANSPOSASE"/>
    <property type="match status" value="1"/>
</dbReference>
<evidence type="ECO:0000313" key="9">
    <source>
        <dbReference type="Proteomes" id="UP001212821"/>
    </source>
</evidence>
<gene>
    <name evidence="8" type="ORF">O1G21_01650</name>
</gene>
<keyword evidence="4 6" id="KW-0238">DNA-binding</keyword>
<dbReference type="Pfam" id="PF00872">
    <property type="entry name" value="Transposase_mut"/>
    <property type="match status" value="1"/>
</dbReference>
<name>A0ABY7PWH1_9ACTN</name>
<dbReference type="EMBL" id="CP115450">
    <property type="protein sequence ID" value="WBP84680.1"/>
    <property type="molecule type" value="Genomic_DNA"/>
</dbReference>
<proteinExistence type="inferred from homology"/>
<evidence type="ECO:0000256" key="3">
    <source>
        <dbReference type="ARBA" id="ARBA00022578"/>
    </source>
</evidence>
<evidence type="ECO:0000256" key="5">
    <source>
        <dbReference type="ARBA" id="ARBA00023172"/>
    </source>
</evidence>
<evidence type="ECO:0000256" key="6">
    <source>
        <dbReference type="RuleBase" id="RU365089"/>
    </source>
</evidence>
<dbReference type="Proteomes" id="UP001212821">
    <property type="component" value="Chromosome"/>
</dbReference>
<dbReference type="Pfam" id="PF00733">
    <property type="entry name" value="Asn_synthase"/>
    <property type="match status" value="1"/>
</dbReference>
<dbReference type="InterPro" id="IPR001207">
    <property type="entry name" value="Transposase_mutator"/>
</dbReference>
<dbReference type="SUPFAM" id="SSF52402">
    <property type="entry name" value="Adenine nucleotide alpha hydrolases-like"/>
    <property type="match status" value="1"/>
</dbReference>
<dbReference type="RefSeq" id="WP_270140084.1">
    <property type="nucleotide sequence ID" value="NZ_CP115450.1"/>
</dbReference>
<evidence type="ECO:0000313" key="8">
    <source>
        <dbReference type="EMBL" id="WBP84680.1"/>
    </source>
</evidence>
<evidence type="ECO:0000256" key="2">
    <source>
        <dbReference type="ARBA" id="ARBA00010961"/>
    </source>
</evidence>
<keyword evidence="3 6" id="KW-0815">Transposition</keyword>
<evidence type="ECO:0000256" key="4">
    <source>
        <dbReference type="ARBA" id="ARBA00023125"/>
    </source>
</evidence>
<feature type="domain" description="Asparagine synthetase" evidence="7">
    <location>
        <begin position="52"/>
        <end position="167"/>
    </location>
</feature>
<reference evidence="9" key="1">
    <citation type="submission" date="2022-12" db="EMBL/GenBank/DDBJ databases">
        <authorList>
            <person name="Mo P."/>
        </authorList>
    </citation>
    <scope>NUCLEOTIDE SEQUENCE [LARGE SCALE GENOMIC DNA]</scope>
    <source>
        <strain evidence="9">HUAS 3-15</strain>
    </source>
</reference>
<dbReference type="InterPro" id="IPR001962">
    <property type="entry name" value="Asn_synthase"/>
</dbReference>
<dbReference type="InterPro" id="IPR014729">
    <property type="entry name" value="Rossmann-like_a/b/a_fold"/>
</dbReference>
<keyword evidence="5 6" id="KW-0233">DNA recombination</keyword>
<comment type="function">
    <text evidence="1 6">Required for the transposition of the insertion element.</text>
</comment>
<evidence type="ECO:0000259" key="7">
    <source>
        <dbReference type="Pfam" id="PF00733"/>
    </source>
</evidence>
<sequence>MLGAGLEAYRPLASKLVNEAGGPMSPAEAIVKLVLRGQDPDGRLRELVTDALSRADGDLARGLTLADLATAWRPLVMTSDKLASAFALERRSPFLARDPVEFAYRLAVEHKIADPAAGKRILRDAAKALGLPREVWGSRDKLGFASPVPSWLSGPLEPWARAQISSALDQAPRGLQPLLAGGLRPGGRAVRPHPDAGPDGGGLVLPPHAGRCGMTDSRLITVSAWTPRLSPPSRPPPNRAEWSRSSPTCVIHLIRASLRLSSGRDHSALVPALRAIYGAPTEQAAERALDELAASELGERYPAVVRTWRAAWGEFTPYLAFPAAIRKVVYSTNMVESMNSRLRKATRNRGHFPSEQAALKVLYLAVREQISPRARDINHVAAHWKEALNQFSLFFEDRLSIR</sequence>
<organism evidence="8 9">
    <name type="scientific">Kitasatospora cathayae</name>
    <dbReference type="NCBI Taxonomy" id="3004092"/>
    <lineage>
        <taxon>Bacteria</taxon>
        <taxon>Bacillati</taxon>
        <taxon>Actinomycetota</taxon>
        <taxon>Actinomycetes</taxon>
        <taxon>Kitasatosporales</taxon>
        <taxon>Streptomycetaceae</taxon>
        <taxon>Kitasatospora</taxon>
    </lineage>
</organism>
<keyword evidence="9" id="KW-1185">Reference proteome</keyword>
<dbReference type="Gene3D" id="3.40.50.620">
    <property type="entry name" value="HUPs"/>
    <property type="match status" value="1"/>
</dbReference>
<dbReference type="PANTHER" id="PTHR33217">
    <property type="entry name" value="TRANSPOSASE FOR INSERTION SEQUENCE ELEMENT IS1081"/>
    <property type="match status" value="1"/>
</dbReference>
<keyword evidence="6" id="KW-0814">Transposable element</keyword>
<comment type="similarity">
    <text evidence="2 6">Belongs to the transposase mutator family.</text>
</comment>
<accession>A0ABY7PWH1</accession>